<dbReference type="Proteomes" id="UP001244011">
    <property type="component" value="Unassembled WGS sequence"/>
</dbReference>
<feature type="region of interest" description="Disordered" evidence="3">
    <location>
        <begin position="95"/>
        <end position="127"/>
    </location>
</feature>
<dbReference type="InterPro" id="IPR036770">
    <property type="entry name" value="Ankyrin_rpt-contain_sf"/>
</dbReference>
<feature type="compositionally biased region" description="Polar residues" evidence="3">
    <location>
        <begin position="1"/>
        <end position="15"/>
    </location>
</feature>
<dbReference type="RefSeq" id="XP_060289009.1">
    <property type="nucleotide sequence ID" value="XM_060425128.1"/>
</dbReference>
<evidence type="ECO:0000313" key="4">
    <source>
        <dbReference type="EMBL" id="KAK1772796.1"/>
    </source>
</evidence>
<comment type="caution">
    <text evidence="4">The sequence shown here is derived from an EMBL/GenBank/DDBJ whole genome shotgun (WGS) entry which is preliminary data.</text>
</comment>
<sequence>MSSPTSGNARPSPGTTRIGRPPQWTVSRSRKLARLYVYTTLSIEKIIKVLEDDLFKPRRKNSAQKTIHNMLDNDPRYLRPESRIEMDKRISSLSISRSRRRLKRKNQPPSYDENFTKAKEEMGSDSSAYEVDPADELDNVELAKDGLVPATGRSGQHTLSYRPPRRQSTVLSTSTEMSTSSIRELQKRVSGCSTRYAKQISTLLKHLTISSASDLTQSPERRPSISDIEPPQPPEPDIFEAFPEPGYALPGDLINAQSLNCAGFPGQDHFNGKCWCSIAKAIAGEKSAWLSPTGDLSPRAQQVYDDPSQANLASHDCFGNTPLHLFAVLEGYQETLFRMVLHSADVGVTNTAGQTFLHVLNFEWFADLKSPSAPLKQLLAYLRDRSPDLVYATDVYGRTFFHRAHSLIRDSEILDGILSPFNPALSSRRDAFGFNPLANTNLGGEGPFIPPRRGALTPLPEEGPSGSRGRSSPRTSNDEDAFIAYHARLLQIVQSSYDNPRIEDEDGRNGLHCLAEAIINQQTMDDQRTAMSTGRPLKRKHDKKDNPEGIIGGGGGGSSSNNSSESPLASRRRHLENLLHSRPPVDVNHYDKSGNTVLMSFIASIPDDQDDRAKTLGAIFETLIAAGARVEARNRRGETALLVAARLGRKIALATLLERGGAGSMGSKGGTGANVHARDVDGCGVLDVVDATCRAAGARDDLPLYARLEACRALLTGRGGWGVVQDPSVAMEWRVRG</sequence>
<feature type="region of interest" description="Disordered" evidence="3">
    <location>
        <begin position="1"/>
        <end position="22"/>
    </location>
</feature>
<keyword evidence="2" id="KW-0040">ANK repeat</keyword>
<feature type="region of interest" description="Disordered" evidence="3">
    <location>
        <begin position="443"/>
        <end position="477"/>
    </location>
</feature>
<gene>
    <name evidence="4" type="ORF">QBC33DRAFT_464354</name>
</gene>
<dbReference type="EMBL" id="MU838997">
    <property type="protein sequence ID" value="KAK1772796.1"/>
    <property type="molecule type" value="Genomic_DNA"/>
</dbReference>
<dbReference type="AlphaFoldDB" id="A0AAJ0FLN8"/>
<proteinExistence type="predicted"/>
<evidence type="ECO:0000313" key="5">
    <source>
        <dbReference type="Proteomes" id="UP001244011"/>
    </source>
</evidence>
<dbReference type="Pfam" id="PF00023">
    <property type="entry name" value="Ank"/>
    <property type="match status" value="1"/>
</dbReference>
<name>A0AAJ0FLN8_9PEZI</name>
<dbReference type="PANTHER" id="PTHR24126">
    <property type="entry name" value="ANKYRIN REPEAT, PH AND SEC7 DOMAIN CONTAINING PROTEIN SECG-RELATED"/>
    <property type="match status" value="1"/>
</dbReference>
<feature type="region of interest" description="Disordered" evidence="3">
    <location>
        <begin position="148"/>
        <end position="178"/>
    </location>
</feature>
<dbReference type="InterPro" id="IPR002110">
    <property type="entry name" value="Ankyrin_rpt"/>
</dbReference>
<evidence type="ECO:0000256" key="1">
    <source>
        <dbReference type="ARBA" id="ARBA00022737"/>
    </source>
</evidence>
<organism evidence="4 5">
    <name type="scientific">Phialemonium atrogriseum</name>
    <dbReference type="NCBI Taxonomy" id="1093897"/>
    <lineage>
        <taxon>Eukaryota</taxon>
        <taxon>Fungi</taxon>
        <taxon>Dikarya</taxon>
        <taxon>Ascomycota</taxon>
        <taxon>Pezizomycotina</taxon>
        <taxon>Sordariomycetes</taxon>
        <taxon>Sordariomycetidae</taxon>
        <taxon>Cephalothecales</taxon>
        <taxon>Cephalothecaceae</taxon>
        <taxon>Phialemonium</taxon>
    </lineage>
</organism>
<evidence type="ECO:0000256" key="3">
    <source>
        <dbReference type="SAM" id="MobiDB-lite"/>
    </source>
</evidence>
<dbReference type="GeneID" id="85308315"/>
<feature type="compositionally biased region" description="Basic residues" evidence="3">
    <location>
        <begin position="97"/>
        <end position="106"/>
    </location>
</feature>
<dbReference type="SUPFAM" id="SSF48403">
    <property type="entry name" value="Ankyrin repeat"/>
    <property type="match status" value="2"/>
</dbReference>
<dbReference type="Gene3D" id="1.25.40.20">
    <property type="entry name" value="Ankyrin repeat-containing domain"/>
    <property type="match status" value="2"/>
</dbReference>
<keyword evidence="1" id="KW-0677">Repeat</keyword>
<feature type="region of interest" description="Disordered" evidence="3">
    <location>
        <begin position="522"/>
        <end position="571"/>
    </location>
</feature>
<feature type="compositionally biased region" description="Polar residues" evidence="3">
    <location>
        <begin position="166"/>
        <end position="178"/>
    </location>
</feature>
<reference evidence="4" key="1">
    <citation type="submission" date="2023-06" db="EMBL/GenBank/DDBJ databases">
        <title>Genome-scale phylogeny and comparative genomics of the fungal order Sordariales.</title>
        <authorList>
            <consortium name="Lawrence Berkeley National Laboratory"/>
            <person name="Hensen N."/>
            <person name="Bonometti L."/>
            <person name="Westerberg I."/>
            <person name="Brannstrom I.O."/>
            <person name="Guillou S."/>
            <person name="Cros-Aarteil S."/>
            <person name="Calhoun S."/>
            <person name="Haridas S."/>
            <person name="Kuo A."/>
            <person name="Mondo S."/>
            <person name="Pangilinan J."/>
            <person name="Riley R."/>
            <person name="Labutti K."/>
            <person name="Andreopoulos B."/>
            <person name="Lipzen A."/>
            <person name="Chen C."/>
            <person name="Yanf M."/>
            <person name="Daum C."/>
            <person name="Ng V."/>
            <person name="Clum A."/>
            <person name="Steindorff A."/>
            <person name="Ohm R."/>
            <person name="Martin F."/>
            <person name="Silar P."/>
            <person name="Natvig D."/>
            <person name="Lalanne C."/>
            <person name="Gautier V."/>
            <person name="Ament-Velasquez S.L."/>
            <person name="Kruys A."/>
            <person name="Hutchinson M.I."/>
            <person name="Powell A.J."/>
            <person name="Barry K."/>
            <person name="Miller A.N."/>
            <person name="Grigoriev I.V."/>
            <person name="Debuchy R."/>
            <person name="Gladieux P."/>
            <person name="Thoren M.H."/>
            <person name="Johannesson H."/>
        </authorList>
    </citation>
    <scope>NUCLEOTIDE SEQUENCE</scope>
    <source>
        <strain evidence="4">8032-3</strain>
    </source>
</reference>
<accession>A0AAJ0FLN8</accession>
<evidence type="ECO:0000256" key="2">
    <source>
        <dbReference type="ARBA" id="ARBA00023043"/>
    </source>
</evidence>
<feature type="non-terminal residue" evidence="4">
    <location>
        <position position="737"/>
    </location>
</feature>
<feature type="region of interest" description="Disordered" evidence="3">
    <location>
        <begin position="213"/>
        <end position="237"/>
    </location>
</feature>
<dbReference type="PANTHER" id="PTHR24126:SF14">
    <property type="entry name" value="ANK_REP_REGION DOMAIN-CONTAINING PROTEIN"/>
    <property type="match status" value="1"/>
</dbReference>
<feature type="compositionally biased region" description="Low complexity" evidence="3">
    <location>
        <begin position="460"/>
        <end position="474"/>
    </location>
</feature>
<protein>
    <submittedName>
        <fullName evidence="4">Uncharacterized protein</fullName>
    </submittedName>
</protein>
<keyword evidence="5" id="KW-1185">Reference proteome</keyword>
<feature type="compositionally biased region" description="Polar residues" evidence="3">
    <location>
        <begin position="522"/>
        <end position="532"/>
    </location>
</feature>